<evidence type="ECO:0000256" key="3">
    <source>
        <dbReference type="ARBA" id="ARBA00022679"/>
    </source>
</evidence>
<dbReference type="CDD" id="cd18109">
    <property type="entry name" value="SpoU-like_RNA-MTase"/>
    <property type="match status" value="1"/>
</dbReference>
<dbReference type="InterPro" id="IPR029064">
    <property type="entry name" value="Ribosomal_eL30-like_sf"/>
</dbReference>
<dbReference type="PANTHER" id="PTHR43191">
    <property type="entry name" value="RRNA METHYLTRANSFERASE 3"/>
    <property type="match status" value="1"/>
</dbReference>
<feature type="domain" description="RNA 2-O ribose methyltransferase substrate binding" evidence="4">
    <location>
        <begin position="26"/>
        <end position="96"/>
    </location>
</feature>
<dbReference type="InterPro" id="IPR001537">
    <property type="entry name" value="SpoU_MeTrfase"/>
</dbReference>
<dbReference type="InterPro" id="IPR029026">
    <property type="entry name" value="tRNA_m1G_MTases_N"/>
</dbReference>
<evidence type="ECO:0000313" key="5">
    <source>
        <dbReference type="EMBL" id="WWC83253.1"/>
    </source>
</evidence>
<dbReference type="GO" id="GO:0032259">
    <property type="term" value="P:methylation"/>
    <property type="evidence" value="ECO:0007669"/>
    <property type="project" value="UniProtKB-KW"/>
</dbReference>
<accession>A0ABZ2EJA4</accession>
<dbReference type="GO" id="GO:0008168">
    <property type="term" value="F:methyltransferase activity"/>
    <property type="evidence" value="ECO:0007669"/>
    <property type="project" value="UniProtKB-KW"/>
</dbReference>
<name>A0ABZ2EJA4_9BACT</name>
<evidence type="ECO:0000256" key="1">
    <source>
        <dbReference type="ARBA" id="ARBA00007228"/>
    </source>
</evidence>
<dbReference type="Gene3D" id="3.30.1330.30">
    <property type="match status" value="1"/>
</dbReference>
<dbReference type="RefSeq" id="WP_409966638.1">
    <property type="nucleotide sequence ID" value="NZ_CP144143.1"/>
</dbReference>
<dbReference type="SUPFAM" id="SSF55315">
    <property type="entry name" value="L30e-like"/>
    <property type="match status" value="1"/>
</dbReference>
<keyword evidence="2 5" id="KW-0489">Methyltransferase</keyword>
<sequence>MLTKSEAKYIQTLSQKKQRDAESLFVVEGPKIVSEAFAAQNIRIRKIYATEEWLLQNKTAISGREFQLVTDIELKKISQLTTPNQVLALIEKPFHQKFEFKKDHLALVLDGIQDPGNMGTIIRTADWFGIRQIICSTDCADAYGSKVVQATMGSIFRIELLYTDLAAWLQQQSGVKIYGASLNGKPLQTFETLHQGLLVIGNESRGIRENVLPLLHEKITIPKIGAAESLNAAVATGIILSHLT</sequence>
<keyword evidence="3 5" id="KW-0808">Transferase</keyword>
<dbReference type="InterPro" id="IPR051259">
    <property type="entry name" value="rRNA_Methyltransferase"/>
</dbReference>
<dbReference type="InterPro" id="IPR029028">
    <property type="entry name" value="Alpha/beta_knot_MTases"/>
</dbReference>
<dbReference type="EMBL" id="CP144143">
    <property type="protein sequence ID" value="WWC83253.1"/>
    <property type="molecule type" value="Genomic_DNA"/>
</dbReference>
<evidence type="ECO:0000259" key="4">
    <source>
        <dbReference type="SMART" id="SM00967"/>
    </source>
</evidence>
<dbReference type="InterPro" id="IPR013123">
    <property type="entry name" value="SpoU_subst-bd"/>
</dbReference>
<dbReference type="PANTHER" id="PTHR43191:SF2">
    <property type="entry name" value="RRNA METHYLTRANSFERASE 3, MITOCHONDRIAL"/>
    <property type="match status" value="1"/>
</dbReference>
<keyword evidence="6" id="KW-1185">Reference proteome</keyword>
<dbReference type="SUPFAM" id="SSF75217">
    <property type="entry name" value="alpha/beta knot"/>
    <property type="match status" value="1"/>
</dbReference>
<gene>
    <name evidence="5" type="primary">aviRb</name>
    <name evidence="5" type="ORF">PIECOFPK_00964</name>
</gene>
<dbReference type="Pfam" id="PF22435">
    <property type="entry name" value="MRM3-like_sub_bind"/>
    <property type="match status" value="1"/>
</dbReference>
<protein>
    <submittedName>
        <fullName evidence="5">23S rRNA (Uridine(2479)-2'-O)-methyltransferase</fullName>
        <ecNumber evidence="5">2.1.1.208</ecNumber>
    </submittedName>
</protein>
<reference evidence="6" key="1">
    <citation type="submission" date="2024-01" db="EMBL/GenBank/DDBJ databases">
        <title>Mycovorax composti gen. nov. sp. nov., a member of the family Chitinophagaceae isolated from button mushroom compost.</title>
        <authorList>
            <person name="Thai M."/>
            <person name="Bell T.L."/>
            <person name="Kertesz M.A."/>
        </authorList>
    </citation>
    <scope>NUCLEOTIDE SEQUENCE [LARGE SCALE GENOMIC DNA]</scope>
    <source>
        <strain evidence="6">C216</strain>
    </source>
</reference>
<evidence type="ECO:0000256" key="2">
    <source>
        <dbReference type="ARBA" id="ARBA00022603"/>
    </source>
</evidence>
<comment type="similarity">
    <text evidence="1">Belongs to the class IV-like SAM-binding methyltransferase superfamily. RNA methyltransferase TrmH family.</text>
</comment>
<dbReference type="Pfam" id="PF00588">
    <property type="entry name" value="SpoU_methylase"/>
    <property type="match status" value="1"/>
</dbReference>
<dbReference type="Proteomes" id="UP001321305">
    <property type="component" value="Chromosome"/>
</dbReference>
<proteinExistence type="inferred from homology"/>
<dbReference type="InterPro" id="IPR053888">
    <property type="entry name" value="MRM3-like_sub_bind"/>
</dbReference>
<dbReference type="Gene3D" id="3.40.1280.10">
    <property type="match status" value="1"/>
</dbReference>
<organism evidence="5 6">
    <name type="scientific">Mycovorax composti</name>
    <dbReference type="NCBI Taxonomy" id="2962693"/>
    <lineage>
        <taxon>Bacteria</taxon>
        <taxon>Pseudomonadati</taxon>
        <taxon>Bacteroidota</taxon>
        <taxon>Chitinophagia</taxon>
        <taxon>Chitinophagales</taxon>
        <taxon>Chitinophagaceae</taxon>
        <taxon>Mycovorax</taxon>
    </lineage>
</organism>
<dbReference type="SMART" id="SM00967">
    <property type="entry name" value="SpoU_sub_bind"/>
    <property type="match status" value="1"/>
</dbReference>
<evidence type="ECO:0000313" key="6">
    <source>
        <dbReference type="Proteomes" id="UP001321305"/>
    </source>
</evidence>
<dbReference type="EC" id="2.1.1.208" evidence="5"/>